<sequence>MFQKSTLENGMRVVTSEMLHTRSVSMCMFVGVGSRYETDEEAGLSHFLEHMVFKGTAKRPEPQQISAAIEGVGGVINAATEHELTVYWCKVAQPYFEDSLALLFDLFRNSLYEPDSIEKERHVIFEELGMINDYPSYKVEALIDEMLWPGHPLGRDIGGTRESVGGITREMILDFVSAYYTPDNIVVSVAGNVSHEDVVAHVERLSEGWEVGGRNEWTPYLGSQSEAQSHVEYRKTEQAHLSVALPGVSLTHPQRYALDLLSVALGEGMSSSPVRGGAREARLAYDVHSEVSHFSDTGAIIVSAGVDPKRVYDAVQTILEQVAAMRDAVPEEELEKAKHLSGGRLMLRMEDTRAVAIWMGQSEMLLGHIADVDDVIEEVNAVTTDDVRSLANDLLVTEKLNIAVVGPCRGHQRVRRHAGHICLSAVMCCRAVRQAHEERVRHFFESRHSREGGNPENL</sequence>
<keyword evidence="9" id="KW-1185">Reference proteome</keyword>
<dbReference type="PANTHER" id="PTHR11851:SF49">
    <property type="entry name" value="MITOCHONDRIAL-PROCESSING PEPTIDASE SUBUNIT ALPHA"/>
    <property type="match status" value="1"/>
</dbReference>
<name>A0AA35RAI3_GEOBA</name>
<organism evidence="8 9">
    <name type="scientific">Geodia barretti</name>
    <name type="common">Barrett's horny sponge</name>
    <dbReference type="NCBI Taxonomy" id="519541"/>
    <lineage>
        <taxon>Eukaryota</taxon>
        <taxon>Metazoa</taxon>
        <taxon>Porifera</taxon>
        <taxon>Demospongiae</taxon>
        <taxon>Heteroscleromorpha</taxon>
        <taxon>Tetractinellida</taxon>
        <taxon>Astrophorina</taxon>
        <taxon>Geodiidae</taxon>
        <taxon>Geodia</taxon>
    </lineage>
</organism>
<comment type="function">
    <text evidence="1">Substrate recognition and binding subunit of the essential mitochondrial processing protease (MPP), which cleaves the mitochondrial sequence off newly imported precursors proteins.</text>
</comment>
<dbReference type="Pfam" id="PF05193">
    <property type="entry name" value="Peptidase_M16_C"/>
    <property type="match status" value="1"/>
</dbReference>
<evidence type="ECO:0000256" key="2">
    <source>
        <dbReference type="ARBA" id="ARBA00007261"/>
    </source>
</evidence>
<evidence type="ECO:0000256" key="5">
    <source>
        <dbReference type="RuleBase" id="RU004447"/>
    </source>
</evidence>
<evidence type="ECO:0000259" key="6">
    <source>
        <dbReference type="Pfam" id="PF00675"/>
    </source>
</evidence>
<gene>
    <name evidence="8" type="ORF">GBAR_LOCUS5452</name>
</gene>
<evidence type="ECO:0000256" key="3">
    <source>
        <dbReference type="ARBA" id="ARBA00030006"/>
    </source>
</evidence>
<protein>
    <recommendedName>
        <fullName evidence="3">Alpha-MPP</fullName>
    </recommendedName>
    <alternativeName>
        <fullName evidence="4">Inactive zinc metalloprotease alpha</fullName>
    </alternativeName>
</protein>
<evidence type="ECO:0000256" key="1">
    <source>
        <dbReference type="ARBA" id="ARBA00002123"/>
    </source>
</evidence>
<comment type="caution">
    <text evidence="8">The sequence shown here is derived from an EMBL/GenBank/DDBJ whole genome shotgun (WGS) entry which is preliminary data.</text>
</comment>
<dbReference type="GO" id="GO:0006508">
    <property type="term" value="P:proteolysis"/>
    <property type="evidence" value="ECO:0007669"/>
    <property type="project" value="UniProtKB-KW"/>
</dbReference>
<dbReference type="PROSITE" id="PS00143">
    <property type="entry name" value="INSULINASE"/>
    <property type="match status" value="1"/>
</dbReference>
<dbReference type="InterPro" id="IPR050361">
    <property type="entry name" value="MPP/UQCRC_Complex"/>
</dbReference>
<dbReference type="Gene3D" id="3.30.830.10">
    <property type="entry name" value="Metalloenzyme, LuxS/M16 peptidase-like"/>
    <property type="match status" value="2"/>
</dbReference>
<dbReference type="InterPro" id="IPR011765">
    <property type="entry name" value="Pept_M16_N"/>
</dbReference>
<dbReference type="Pfam" id="PF00675">
    <property type="entry name" value="Peptidase_M16"/>
    <property type="match status" value="1"/>
</dbReference>
<dbReference type="GO" id="GO:0004222">
    <property type="term" value="F:metalloendopeptidase activity"/>
    <property type="evidence" value="ECO:0007669"/>
    <property type="project" value="InterPro"/>
</dbReference>
<evidence type="ECO:0000259" key="7">
    <source>
        <dbReference type="Pfam" id="PF05193"/>
    </source>
</evidence>
<dbReference type="InterPro" id="IPR007863">
    <property type="entry name" value="Peptidase_M16_C"/>
</dbReference>
<dbReference type="InterPro" id="IPR011249">
    <property type="entry name" value="Metalloenz_LuxS/M16"/>
</dbReference>
<dbReference type="GO" id="GO:0046872">
    <property type="term" value="F:metal ion binding"/>
    <property type="evidence" value="ECO:0007669"/>
    <property type="project" value="InterPro"/>
</dbReference>
<dbReference type="AlphaFoldDB" id="A0AA35RAI3"/>
<feature type="domain" description="Peptidase M16 C-terminal" evidence="7">
    <location>
        <begin position="167"/>
        <end position="339"/>
    </location>
</feature>
<dbReference type="InterPro" id="IPR001431">
    <property type="entry name" value="Pept_M16_Zn_BS"/>
</dbReference>
<evidence type="ECO:0000256" key="4">
    <source>
        <dbReference type="ARBA" id="ARBA00032315"/>
    </source>
</evidence>
<dbReference type="Proteomes" id="UP001174909">
    <property type="component" value="Unassembled WGS sequence"/>
</dbReference>
<reference evidence="8" key="1">
    <citation type="submission" date="2023-03" db="EMBL/GenBank/DDBJ databases">
        <authorList>
            <person name="Steffen K."/>
            <person name="Cardenas P."/>
        </authorList>
    </citation>
    <scope>NUCLEOTIDE SEQUENCE</scope>
</reference>
<feature type="domain" description="Peptidase M16 N-terminal" evidence="6">
    <location>
        <begin position="12"/>
        <end position="160"/>
    </location>
</feature>
<evidence type="ECO:0000313" key="9">
    <source>
        <dbReference type="Proteomes" id="UP001174909"/>
    </source>
</evidence>
<dbReference type="SUPFAM" id="SSF63411">
    <property type="entry name" value="LuxS/MPP-like metallohydrolase"/>
    <property type="match status" value="2"/>
</dbReference>
<comment type="similarity">
    <text evidence="2 5">Belongs to the peptidase M16 family.</text>
</comment>
<accession>A0AA35RAI3</accession>
<dbReference type="PANTHER" id="PTHR11851">
    <property type="entry name" value="METALLOPROTEASE"/>
    <property type="match status" value="1"/>
</dbReference>
<keyword evidence="8" id="KW-0378">Hydrolase</keyword>
<dbReference type="EMBL" id="CASHTH010000800">
    <property type="protein sequence ID" value="CAI8007873.1"/>
    <property type="molecule type" value="Genomic_DNA"/>
</dbReference>
<proteinExistence type="inferred from homology"/>
<evidence type="ECO:0000313" key="8">
    <source>
        <dbReference type="EMBL" id="CAI8007873.1"/>
    </source>
</evidence>
<keyword evidence="8" id="KW-0645">Protease</keyword>